<dbReference type="Proteomes" id="UP000027222">
    <property type="component" value="Unassembled WGS sequence"/>
</dbReference>
<dbReference type="AlphaFoldDB" id="A0A067U3Q0"/>
<organism evidence="1 2">
    <name type="scientific">Galerina marginata (strain CBS 339.88)</name>
    <dbReference type="NCBI Taxonomy" id="685588"/>
    <lineage>
        <taxon>Eukaryota</taxon>
        <taxon>Fungi</taxon>
        <taxon>Dikarya</taxon>
        <taxon>Basidiomycota</taxon>
        <taxon>Agaricomycotina</taxon>
        <taxon>Agaricomycetes</taxon>
        <taxon>Agaricomycetidae</taxon>
        <taxon>Agaricales</taxon>
        <taxon>Agaricineae</taxon>
        <taxon>Strophariaceae</taxon>
        <taxon>Galerina</taxon>
    </lineage>
</organism>
<name>A0A067U3Q0_GALM3</name>
<keyword evidence="2" id="KW-1185">Reference proteome</keyword>
<dbReference type="EMBL" id="KL142367">
    <property type="protein sequence ID" value="KDR86068.1"/>
    <property type="molecule type" value="Genomic_DNA"/>
</dbReference>
<gene>
    <name evidence="1" type="ORF">GALMADRAFT_205275</name>
</gene>
<protein>
    <submittedName>
        <fullName evidence="1">Uncharacterized protein</fullName>
    </submittedName>
</protein>
<evidence type="ECO:0000313" key="1">
    <source>
        <dbReference type="EMBL" id="KDR86068.1"/>
    </source>
</evidence>
<sequence>MAFTWNLEVLGLRGGAILGWVDRIRVYGLESELELGLELVRVGLGVGGIEERRETFDVEELADRLGKGLGKATAPDGCEKWNDEKTGYGWDWWRLRAYNTIPYNTTQYGYGRRLRLREAGSGSKDAYYLLTVYSLAFQDAREKDSGIESNQNRCGTWNWELGNWGFRDLEFEEMHVDAGPEAEALLS</sequence>
<dbReference type="HOGENOM" id="CLU_1447778_0_0_1"/>
<evidence type="ECO:0000313" key="2">
    <source>
        <dbReference type="Proteomes" id="UP000027222"/>
    </source>
</evidence>
<reference evidence="2" key="1">
    <citation type="journal article" date="2014" name="Proc. Natl. Acad. Sci. U.S.A.">
        <title>Extensive sampling of basidiomycete genomes demonstrates inadequacy of the white-rot/brown-rot paradigm for wood decay fungi.</title>
        <authorList>
            <person name="Riley R."/>
            <person name="Salamov A.A."/>
            <person name="Brown D.W."/>
            <person name="Nagy L.G."/>
            <person name="Floudas D."/>
            <person name="Held B.W."/>
            <person name="Levasseur A."/>
            <person name="Lombard V."/>
            <person name="Morin E."/>
            <person name="Otillar R."/>
            <person name="Lindquist E.A."/>
            <person name="Sun H."/>
            <person name="LaButti K.M."/>
            <person name="Schmutz J."/>
            <person name="Jabbour D."/>
            <person name="Luo H."/>
            <person name="Baker S.E."/>
            <person name="Pisabarro A.G."/>
            <person name="Walton J.D."/>
            <person name="Blanchette R.A."/>
            <person name="Henrissat B."/>
            <person name="Martin F."/>
            <person name="Cullen D."/>
            <person name="Hibbett D.S."/>
            <person name="Grigoriev I.V."/>
        </authorList>
    </citation>
    <scope>NUCLEOTIDE SEQUENCE [LARGE SCALE GENOMIC DNA]</scope>
    <source>
        <strain evidence="2">CBS 339.88</strain>
    </source>
</reference>
<proteinExistence type="predicted"/>
<accession>A0A067U3Q0</accession>